<reference evidence="5 6" key="1">
    <citation type="submission" date="2017-11" db="EMBL/GenBank/DDBJ databases">
        <title>Isolation and Characterization of Family Methanocellaceae Species from Potential Methane Hydrate Area Offshore Southwestern Taiwan.</title>
        <authorList>
            <person name="Zhang W.-L."/>
            <person name="Chen W.-C."/>
            <person name="Lai M.-C."/>
            <person name="Chen S.-C."/>
        </authorList>
    </citation>
    <scope>NUCLEOTIDE SEQUENCE [LARGE SCALE GENOMIC DNA]</scope>
    <source>
        <strain evidence="5 6">CWC-04</strain>
    </source>
</reference>
<dbReference type="PANTHER" id="PTHR32114:SF2">
    <property type="entry name" value="ABC TRANSPORTER ABCH.3"/>
    <property type="match status" value="1"/>
</dbReference>
<dbReference type="InterPro" id="IPR027417">
    <property type="entry name" value="P-loop_NTPase"/>
</dbReference>
<dbReference type="SUPFAM" id="SSF52540">
    <property type="entry name" value="P-loop containing nucleoside triphosphate hydrolases"/>
    <property type="match status" value="1"/>
</dbReference>
<evidence type="ECO:0000256" key="3">
    <source>
        <dbReference type="SAM" id="Coils"/>
    </source>
</evidence>
<name>A0AAP2W6C8_9EURY</name>
<proteinExistence type="inferred from homology"/>
<dbReference type="InterPro" id="IPR041685">
    <property type="entry name" value="AAA_GajA/Old/RecF-like"/>
</dbReference>
<dbReference type="AlphaFoldDB" id="A0AAP2W6C8"/>
<feature type="coiled-coil region" evidence="3">
    <location>
        <begin position="176"/>
        <end position="251"/>
    </location>
</feature>
<evidence type="ECO:0000259" key="4">
    <source>
        <dbReference type="Pfam" id="PF13175"/>
    </source>
</evidence>
<dbReference type="Pfam" id="PF13175">
    <property type="entry name" value="AAA_15"/>
    <property type="match status" value="1"/>
</dbReference>
<organism evidence="5 6">
    <name type="scientific">Methanooceanicella nereidis</name>
    <dbReference type="NCBI Taxonomy" id="2052831"/>
    <lineage>
        <taxon>Archaea</taxon>
        <taxon>Methanobacteriati</taxon>
        <taxon>Methanobacteriota</taxon>
        <taxon>Stenosarchaea group</taxon>
        <taxon>Methanomicrobia</taxon>
        <taxon>Methanocellales</taxon>
        <taxon>Methanocellaceae</taxon>
        <taxon>Methanooceanicella</taxon>
    </lineage>
</organism>
<dbReference type="Gene3D" id="1.10.287.1490">
    <property type="match status" value="1"/>
</dbReference>
<dbReference type="PANTHER" id="PTHR32114">
    <property type="entry name" value="ABC TRANSPORTER ABCH.3"/>
    <property type="match status" value="1"/>
</dbReference>
<feature type="coiled-coil region" evidence="3">
    <location>
        <begin position="317"/>
        <end position="392"/>
    </location>
</feature>
<feature type="coiled-coil region" evidence="3">
    <location>
        <begin position="498"/>
        <end position="545"/>
    </location>
</feature>
<comment type="similarity">
    <text evidence="2">Belongs to the Sph1/Sph2 family.</text>
</comment>
<gene>
    <name evidence="5" type="ORF">CUJ83_09405</name>
</gene>
<evidence type="ECO:0000313" key="5">
    <source>
        <dbReference type="EMBL" id="MCD1295213.1"/>
    </source>
</evidence>
<evidence type="ECO:0000256" key="2">
    <source>
        <dbReference type="ARBA" id="ARBA00049666"/>
    </source>
</evidence>
<protein>
    <submittedName>
        <fullName evidence="5">DNA repair protein</fullName>
    </submittedName>
</protein>
<keyword evidence="1 3" id="KW-0175">Coiled coil</keyword>
<feature type="domain" description="Endonuclease GajA/Old nuclease/RecF-like AAA" evidence="4">
    <location>
        <begin position="1"/>
        <end position="371"/>
    </location>
</feature>
<dbReference type="Gene3D" id="3.40.50.300">
    <property type="entry name" value="P-loop containing nucleotide triphosphate hydrolases"/>
    <property type="match status" value="2"/>
</dbReference>
<accession>A0AAP2W6C8</accession>
<keyword evidence="6" id="KW-1185">Reference proteome</keyword>
<sequence>MRIKSVSLKNIKSYKNAEIRFSEGIIGISGLNGSGKSTILESIGYALFDYLPYTQSDFVRKGEKTGDIAVNITGADGMDYTVVRKCGSTQSYYIVDSFGMKVDGKDEVGDKLCEILGYKVLDINQLRSLFDNAVGVLQGTFVSEFLESASKRKAIFDPLLRIDEYNLAHKNLLPVKNSVKERIESMEKEISFLEGKVSILDKLTEEKATIIDGLKINETGLESKKLELADIKDKKNRMDTIEKEIGELESGSKVIDTEIKNSKMLLSRSLSQMEVCEAAERKVIENKDKYDLYKAKLEEKETLDKRKNEKYELLLKQKSLDARAEELQRRLSEHDNNLKEIERSEKDMEDIRPAVKEQEKLEEEKNQLMSMIAAKKIEASRTRERMSSLKNNKGNICPILIDVECKSVSDFSSYFNKMIEQTDSEKSALEDKVLDIITRIKELGDPRLKLGIMQDSVKKRDRILQEREKCSADIASVRSQIEEIRTTLSGYEEVDALLKRINDELRDLKPAYEEYQQNIKQAGAKKEWQKAVTSAQAMVEKYEKDLAVINVTLESKKGSYDRDVHNGLKTAYDTLTASIASISSMIESMNKRLEAINAEITRIEGYLKKIDDMKDKCSVEVEYLRFIDIVRSVIKEAGPEIIKVYIELISKEATRMYCEIAGDHSVEIRWKDDYEIALIEDGREKVFKQLSGGEQMSAALAVRLAILKILTNSDVVFLDEPTQNMDENRRQNLAQEIMRIKDFPQMFIISHDDTFNSNLEKVIEIEKIDGESRVRGNA</sequence>
<evidence type="ECO:0000256" key="1">
    <source>
        <dbReference type="ARBA" id="ARBA00023054"/>
    </source>
</evidence>
<comment type="caution">
    <text evidence="5">The sequence shown here is derived from an EMBL/GenBank/DDBJ whole genome shotgun (WGS) entry which is preliminary data.</text>
</comment>
<dbReference type="EMBL" id="PGCK01000007">
    <property type="protein sequence ID" value="MCD1295213.1"/>
    <property type="molecule type" value="Genomic_DNA"/>
</dbReference>
<evidence type="ECO:0000313" key="6">
    <source>
        <dbReference type="Proteomes" id="UP001320159"/>
    </source>
</evidence>
<dbReference type="Proteomes" id="UP001320159">
    <property type="component" value="Unassembled WGS sequence"/>
</dbReference>